<feature type="compositionally biased region" description="Polar residues" evidence="9">
    <location>
        <begin position="466"/>
        <end position="479"/>
    </location>
</feature>
<keyword evidence="6" id="KW-0963">Cytoplasm</keyword>
<dbReference type="Pfam" id="PF05625">
    <property type="entry name" value="PAXNEB"/>
    <property type="match status" value="1"/>
</dbReference>
<evidence type="ECO:0000313" key="10">
    <source>
        <dbReference type="EMBL" id="AYO43895.1"/>
    </source>
</evidence>
<protein>
    <recommendedName>
        <fullName evidence="5">Elongator complex protein 4</fullName>
    </recommendedName>
</protein>
<sequence>MSAFRRRTTAPGHARTPPEGVKAAPYDAPVPLLSTGIAALDDIMCGGGVLAGSVLGFVPCAGTANEPAAMLGAPMLGGDLSATYNDATYSAAEAYTDLFLGYFTAQGLASHHMNVVIGDSADVFVHQLMGLAESTEANENDHDVAGDMQQMKIAWRYGGQRPMAPHRTLPSSTLSSVFDLSKRIAPETIRRAKESQQLKAVSLDTDCAFEVAWRAIEEAAERCRASSQAQTPVLRICLRSFGSPAWMDTAHTADAVRFLLRLRSLIRTLAMPPSGSSIPPIPTIVSLSLSSYTYMQRKDARNGVNAAHRLIHLMDGCIGLSSFAATPGLSDVFPDFVGALRVYRTPAIGTLTNPSLRASVLRGMGAGSSLESGASEGGAGGGENNLAFKIKRKRVAIETLHLDTDGGVKERRTVPPEPEVPPPRSEAPRPDPTPSSPPKASSPAPPVPRLFAGLGDLRQRGLKMAQNKNASIDRQNLDF</sequence>
<comment type="pathway">
    <text evidence="3">tRNA modification; 5-methoxycarbonylmethyl-2-thiouridine-tRNA biosynthesis.</text>
</comment>
<gene>
    <name evidence="10" type="primary">elp4</name>
    <name evidence="10" type="ORF">DNF11_2945</name>
</gene>
<dbReference type="Proteomes" id="UP000269793">
    <property type="component" value="Chromosome V"/>
</dbReference>
<feature type="compositionally biased region" description="Basic and acidic residues" evidence="9">
    <location>
        <begin position="401"/>
        <end position="414"/>
    </location>
</feature>
<dbReference type="VEuPathDB" id="FungiDB:DNF11_2945"/>
<evidence type="ECO:0000256" key="9">
    <source>
        <dbReference type="SAM" id="MobiDB-lite"/>
    </source>
</evidence>
<evidence type="ECO:0000313" key="11">
    <source>
        <dbReference type="Proteomes" id="UP000269793"/>
    </source>
</evidence>
<dbReference type="STRING" id="425264.A0A3G2S714"/>
<evidence type="ECO:0000256" key="3">
    <source>
        <dbReference type="ARBA" id="ARBA00005043"/>
    </source>
</evidence>
<dbReference type="GO" id="GO:0002098">
    <property type="term" value="P:tRNA wobble uridine modification"/>
    <property type="evidence" value="ECO:0007669"/>
    <property type="project" value="InterPro"/>
</dbReference>
<keyword evidence="11" id="KW-1185">Reference proteome</keyword>
<evidence type="ECO:0000256" key="5">
    <source>
        <dbReference type="ARBA" id="ARBA00020265"/>
    </source>
</evidence>
<dbReference type="OrthoDB" id="289162at2759"/>
<keyword evidence="7" id="KW-0819">tRNA processing</keyword>
<feature type="region of interest" description="Disordered" evidence="9">
    <location>
        <begin position="1"/>
        <end position="23"/>
    </location>
</feature>
<evidence type="ECO:0000256" key="2">
    <source>
        <dbReference type="ARBA" id="ARBA00004496"/>
    </source>
</evidence>
<dbReference type="UniPathway" id="UPA00988"/>
<dbReference type="InterPro" id="IPR027417">
    <property type="entry name" value="P-loop_NTPase"/>
</dbReference>
<comment type="similarity">
    <text evidence="4">Belongs to the ELP4 family.</text>
</comment>
<evidence type="ECO:0000256" key="8">
    <source>
        <dbReference type="ARBA" id="ARBA00023242"/>
    </source>
</evidence>
<feature type="region of interest" description="Disordered" evidence="9">
    <location>
        <begin position="401"/>
        <end position="479"/>
    </location>
</feature>
<proteinExistence type="inferred from homology"/>
<dbReference type="AlphaFoldDB" id="A0A3G2S714"/>
<dbReference type="EMBL" id="CP033152">
    <property type="protein sequence ID" value="AYO43895.1"/>
    <property type="molecule type" value="Genomic_DNA"/>
</dbReference>
<dbReference type="PANTHER" id="PTHR12896:SF1">
    <property type="entry name" value="ELONGATOR COMPLEX PROTEIN 4"/>
    <property type="match status" value="1"/>
</dbReference>
<evidence type="ECO:0000256" key="1">
    <source>
        <dbReference type="ARBA" id="ARBA00004123"/>
    </source>
</evidence>
<dbReference type="InterPro" id="IPR008728">
    <property type="entry name" value="Elongator_complex_protein_4"/>
</dbReference>
<organism evidence="10 11">
    <name type="scientific">Malassezia restricta (strain ATCC 96810 / NBRC 103918 / CBS 7877)</name>
    <name type="common">Seborrheic dermatitis infection agent</name>
    <dbReference type="NCBI Taxonomy" id="425264"/>
    <lineage>
        <taxon>Eukaryota</taxon>
        <taxon>Fungi</taxon>
        <taxon>Dikarya</taxon>
        <taxon>Basidiomycota</taxon>
        <taxon>Ustilaginomycotina</taxon>
        <taxon>Malasseziomycetes</taxon>
        <taxon>Malasseziales</taxon>
        <taxon>Malasseziaceae</taxon>
        <taxon>Malassezia</taxon>
    </lineage>
</organism>
<dbReference type="GO" id="GO:0005737">
    <property type="term" value="C:cytoplasm"/>
    <property type="evidence" value="ECO:0007669"/>
    <property type="project" value="UniProtKB-SubCell"/>
</dbReference>
<comment type="subcellular location">
    <subcellularLocation>
        <location evidence="2">Cytoplasm</location>
    </subcellularLocation>
    <subcellularLocation>
        <location evidence="1">Nucleus</location>
    </subcellularLocation>
</comment>
<reference evidence="10 11" key="1">
    <citation type="submission" date="2018-10" db="EMBL/GenBank/DDBJ databases">
        <title>Complete genome sequence of Malassezia restricta CBS 7877.</title>
        <authorList>
            <person name="Morand S.C."/>
            <person name="Bertignac M."/>
            <person name="Iltis A."/>
            <person name="Kolder I."/>
            <person name="Pirovano W."/>
            <person name="Jourdain R."/>
            <person name="Clavaud C."/>
        </authorList>
    </citation>
    <scope>NUCLEOTIDE SEQUENCE [LARGE SCALE GENOMIC DNA]</scope>
    <source>
        <strain evidence="10 11">CBS 7877</strain>
    </source>
</reference>
<evidence type="ECO:0000256" key="4">
    <source>
        <dbReference type="ARBA" id="ARBA00007573"/>
    </source>
</evidence>
<dbReference type="GO" id="GO:0033588">
    <property type="term" value="C:elongator holoenzyme complex"/>
    <property type="evidence" value="ECO:0007669"/>
    <property type="project" value="InterPro"/>
</dbReference>
<accession>A0A3G2S714</accession>
<dbReference type="GO" id="GO:0008023">
    <property type="term" value="C:transcription elongation factor complex"/>
    <property type="evidence" value="ECO:0007669"/>
    <property type="project" value="TreeGrafter"/>
</dbReference>
<evidence type="ECO:0000256" key="6">
    <source>
        <dbReference type="ARBA" id="ARBA00022490"/>
    </source>
</evidence>
<name>A0A3G2S714_MALR7</name>
<dbReference type="Gene3D" id="3.40.50.300">
    <property type="entry name" value="P-loop containing nucleotide triphosphate hydrolases"/>
    <property type="match status" value="1"/>
</dbReference>
<feature type="compositionally biased region" description="Pro residues" evidence="9">
    <location>
        <begin position="415"/>
        <end position="437"/>
    </location>
</feature>
<keyword evidence="8" id="KW-0539">Nucleus</keyword>
<evidence type="ECO:0000256" key="7">
    <source>
        <dbReference type="ARBA" id="ARBA00022694"/>
    </source>
</evidence>
<dbReference type="PANTHER" id="PTHR12896">
    <property type="entry name" value="PAX6 NEIGHBOR PROTEIN PAXNEB"/>
    <property type="match status" value="1"/>
</dbReference>